<dbReference type="Proteomes" id="UP000680714">
    <property type="component" value="Unassembled WGS sequence"/>
</dbReference>
<evidence type="ECO:0000313" key="2">
    <source>
        <dbReference type="Proteomes" id="UP000680714"/>
    </source>
</evidence>
<name>A0ABS5IE54_9PROT</name>
<dbReference type="EMBL" id="JAGTUF010000013">
    <property type="protein sequence ID" value="MBR9972701.1"/>
    <property type="molecule type" value="Genomic_DNA"/>
</dbReference>
<dbReference type="InterPro" id="IPR012337">
    <property type="entry name" value="RNaseH-like_sf"/>
</dbReference>
<sequence length="185" mass="20752">MIFLDFEASAGMGGYPIEVGFCIVNADRSMRSGAKLIRCDEWLDDPSRWDWRAEEIHRITRQNLTDFGESPRKVMTWLNAELAGMVAVADSPMDELWMRELAEMARIPAAFGLTGDIRKAFDGPEIACITSSEEAEKVAPKRHRAEPDAVNLATRYVLSLEPAAFVYRLHYVDGGGNERRPLSSD</sequence>
<dbReference type="SUPFAM" id="SSF53098">
    <property type="entry name" value="Ribonuclease H-like"/>
    <property type="match status" value="1"/>
</dbReference>
<reference evidence="1 2" key="1">
    <citation type="submission" date="2021-04" db="EMBL/GenBank/DDBJ databases">
        <title>Magnetospirillum sulfuroxidans sp. nov., a facultative chemolithoautotrophic sulfur-oxidizing alphaproteobacterium isolated from freshwater sediment and proposals for Paramagetospirillum gen. nov., and Magnetospirillaceae fam. nov.</title>
        <authorList>
            <person name="Koziaeva V."/>
            <person name="Geelhoed J.S."/>
            <person name="Sorokin D.Y."/>
            <person name="Grouzdev D.S."/>
        </authorList>
    </citation>
    <scope>NUCLEOTIDE SEQUENCE [LARGE SCALE GENOMIC DNA]</scope>
    <source>
        <strain evidence="1 2">J10</strain>
    </source>
</reference>
<accession>A0ABS5IE54</accession>
<organism evidence="1 2">
    <name type="scientific">Magnetospirillum sulfuroxidans</name>
    <dbReference type="NCBI Taxonomy" id="611300"/>
    <lineage>
        <taxon>Bacteria</taxon>
        <taxon>Pseudomonadati</taxon>
        <taxon>Pseudomonadota</taxon>
        <taxon>Alphaproteobacteria</taxon>
        <taxon>Rhodospirillales</taxon>
        <taxon>Rhodospirillaceae</taxon>
        <taxon>Magnetospirillum</taxon>
    </lineage>
</organism>
<gene>
    <name evidence="1" type="ORF">KEC16_13330</name>
</gene>
<evidence type="ECO:0000313" key="1">
    <source>
        <dbReference type="EMBL" id="MBR9972701.1"/>
    </source>
</evidence>
<proteinExistence type="predicted"/>
<keyword evidence="2" id="KW-1185">Reference proteome</keyword>
<protein>
    <submittedName>
        <fullName evidence="1">Uncharacterized protein</fullName>
    </submittedName>
</protein>
<dbReference type="RefSeq" id="WP_211549729.1">
    <property type="nucleotide sequence ID" value="NZ_JAGTUF010000013.1"/>
</dbReference>
<comment type="caution">
    <text evidence="1">The sequence shown here is derived from an EMBL/GenBank/DDBJ whole genome shotgun (WGS) entry which is preliminary data.</text>
</comment>